<dbReference type="SUPFAM" id="SSF160369">
    <property type="entry name" value="Ribosomal protein L10-like"/>
    <property type="match status" value="1"/>
</dbReference>
<comment type="caution">
    <text evidence="8">The sequence shown here is derived from an EMBL/GenBank/DDBJ whole genome shotgun (WGS) entry which is preliminary data.</text>
</comment>
<organism evidence="8 9">
    <name type="scientific">Colletotrichum asianum</name>
    <dbReference type="NCBI Taxonomy" id="702518"/>
    <lineage>
        <taxon>Eukaryota</taxon>
        <taxon>Fungi</taxon>
        <taxon>Dikarya</taxon>
        <taxon>Ascomycota</taxon>
        <taxon>Pezizomycotina</taxon>
        <taxon>Sordariomycetes</taxon>
        <taxon>Hypocreomycetidae</taxon>
        <taxon>Glomerellales</taxon>
        <taxon>Glomerellaceae</taxon>
        <taxon>Colletotrichum</taxon>
        <taxon>Colletotrichum gloeosporioides species complex</taxon>
    </lineage>
</organism>
<dbReference type="PANTHER" id="PTHR11560">
    <property type="entry name" value="39S RIBOSOMAL PROTEIN L10, MITOCHONDRIAL"/>
    <property type="match status" value="1"/>
</dbReference>
<gene>
    <name evidence="8" type="ORF">GQ607_014789</name>
</gene>
<dbReference type="Gene3D" id="3.30.70.1730">
    <property type="match status" value="1"/>
</dbReference>
<evidence type="ECO:0000256" key="5">
    <source>
        <dbReference type="PROSITE-ProRule" id="PRU00134"/>
    </source>
</evidence>
<comment type="similarity">
    <text evidence="1">Belongs to the universal ribosomal protein uL10 family.</text>
</comment>
<evidence type="ECO:0000256" key="3">
    <source>
        <dbReference type="ARBA" id="ARBA00022771"/>
    </source>
</evidence>
<evidence type="ECO:0000313" key="9">
    <source>
        <dbReference type="Proteomes" id="UP000434172"/>
    </source>
</evidence>
<keyword evidence="9" id="KW-1185">Reference proteome</keyword>
<keyword evidence="2" id="KW-0479">Metal-binding</keyword>
<dbReference type="InterPro" id="IPR047865">
    <property type="entry name" value="Ribosomal_uL10_bac_type"/>
</dbReference>
<keyword evidence="3 5" id="KW-0863">Zinc-finger</keyword>
<dbReference type="GO" id="GO:0008270">
    <property type="term" value="F:zinc ion binding"/>
    <property type="evidence" value="ECO:0007669"/>
    <property type="project" value="UniProtKB-KW"/>
</dbReference>
<evidence type="ECO:0000313" key="8">
    <source>
        <dbReference type="EMBL" id="KAF0318004.1"/>
    </source>
</evidence>
<dbReference type="PROSITE" id="PS50865">
    <property type="entry name" value="ZF_MYND_2"/>
    <property type="match status" value="1"/>
</dbReference>
<feature type="compositionally biased region" description="Low complexity" evidence="6">
    <location>
        <begin position="61"/>
        <end position="74"/>
    </location>
</feature>
<evidence type="ECO:0000256" key="2">
    <source>
        <dbReference type="ARBA" id="ARBA00022723"/>
    </source>
</evidence>
<dbReference type="InterPro" id="IPR002893">
    <property type="entry name" value="Znf_MYND"/>
</dbReference>
<evidence type="ECO:0000259" key="7">
    <source>
        <dbReference type="PROSITE" id="PS50865"/>
    </source>
</evidence>
<keyword evidence="4" id="KW-0862">Zinc</keyword>
<name>A0A8H3VZX9_9PEZI</name>
<evidence type="ECO:0000256" key="4">
    <source>
        <dbReference type="ARBA" id="ARBA00022833"/>
    </source>
</evidence>
<feature type="domain" description="MYND-type" evidence="7">
    <location>
        <begin position="682"/>
        <end position="732"/>
    </location>
</feature>
<dbReference type="Gene3D" id="6.10.140.2220">
    <property type="match status" value="1"/>
</dbReference>
<dbReference type="Proteomes" id="UP000434172">
    <property type="component" value="Unassembled WGS sequence"/>
</dbReference>
<proteinExistence type="inferred from homology"/>
<evidence type="ECO:0000256" key="6">
    <source>
        <dbReference type="SAM" id="MobiDB-lite"/>
    </source>
</evidence>
<sequence>MDDSHDWSFLSDPDASLELISERDANSSPSLRSLRSVRSLGSLELSPPLALSDCGSDDEASSSGGDVSLRSSRSAPDLRQLQQLPPVPKLDYSKHGAALEWFMSQTFLDDSWKTPPDFTTEVVDKRARAPFPNFAFEGSTRNHRHDAYYNIFLRCRKIRDRYKDRELRNLGHTPDCDWRWCGFPNCEASTCRYTIEFNDGFGIFAHNILCYNDKDSRKDVLRVLLSDFESIAEDLGAGIHDLVAFAVSPPILCAVADCVPTFLDSDGNKRGTFISAQDIQTAEINFEEIMVSMSKNSREEQARLHKRIWANEGRALSKTAPELVLHYFTRAEAWRKRQTERGYPWNWETGASVGIFKIILGTLRRQFEDGRLILSDGSQKGNANYPRSGWPRSTSLGHPITRILSEIVPDVFVLATFTPFSPVQKPTEMASGGLYPTPTPSWFTLADRHHLERVLDVSGYSRKGNKTADTLDEEARRNLIEIDYHLFQDGLPDYFDRSKRYDRQPGDPLDRMFAALPTPADDEKVVSPDVKLEKGIADYNRRFVLALWPYANSSLQRVVQISSDPNAHDYWWLTRFAFSLHERSDLSIRCTFSQLLGQLAVSGTIPVSSAPVAADELSVPGAYPASSSSNDTTELPRKQAWLRYTRFIYQGRHDEDSDNRLHQVAASTKLNDLHELLDVNKCAFCHVRCANSPNRLRHCSGCHVEAFRYMRRAYCSEKCQKADWSNNHYYACQKRKQFLRAVDMLRAVAQKFQSFTYSELFTDAAVTMNLDGRGDMPATEDLADKMTMKNSRTVFSSTVAACGPWLGREGLDWKACLKTADPDVKRKLLAWDATDNIYYHLQGLIYLILAPHCDAIVEMTVLSRNAEWIASTAGDISRETNEFQTSKGKDPMFWPRPILSCHIRGVSTEEGVYVIDLLGSKVGHDHIVLPYDAYVKSRHVSCLFSVPLDPTERWVPHSYPVEQKGLVVTRDGISEALRSSIMRYFAQHWADMKGPGHLAKLKNEPYDVYLRHFLTLTDKILDDATAKSRAAGHCQRYLHHDPNPYSHDYTIGMTWREAEVSLYKNAWMKANAHKTIMGTISEQNKRLPAGSETRRLVLMWIDRLVKHRQKHPFDAADILGSKLSKHYNLAGDFGLEETRAIESSFLQWSGVPKREVERFFTFCEKMLGGNKLDGPITPELFRTLTSPNGAMNFMKNMTPDEAQMFLGIGHLMMSPNASETIEHLQAKLHGLNIAKNGRTGTSCSPDTYDALKILAATHLLTVCCRMPPRLPTQAARALRRLATPSTPIARYLSTTTPYLAAPSAAGPGSSFARMPADYVPATKPPSARPPETRKSQLIRTYTSLLRTTPLILFFQHSNLTADEWSAVRRELNNALDAATPEGSPVLGRDVHLQVLRTRMFNVALKLAEFYDPEVAKANPNTQQGRKGPLVHDLSMAAYEAMKSFEVPEDSAYAQISPLLCGPTAALVFPAVSPAHLAAALRILSPSPPKFPAPTRKKNPSYYDPLVQNGLQKLLLVGGRVEGDVFDVEGVKWVGGIEGGLDGLRAQLVYILQSAGLGLTNALEAGSKSLWLTLEGRKTMLEEEGKPAEAEEKKSE</sequence>
<evidence type="ECO:0000256" key="1">
    <source>
        <dbReference type="ARBA" id="ARBA00008889"/>
    </source>
</evidence>
<dbReference type="InterPro" id="IPR043141">
    <property type="entry name" value="Ribosomal_uL10-like_sf"/>
</dbReference>
<dbReference type="SUPFAM" id="SSF144232">
    <property type="entry name" value="HIT/MYND zinc finger-like"/>
    <property type="match status" value="1"/>
</dbReference>
<reference evidence="8 9" key="1">
    <citation type="submission" date="2019-12" db="EMBL/GenBank/DDBJ databases">
        <title>A genome sequence resource for the geographically widespread anthracnose pathogen Colletotrichum asianum.</title>
        <authorList>
            <person name="Meng Y."/>
        </authorList>
    </citation>
    <scope>NUCLEOTIDE SEQUENCE [LARGE SCALE GENOMIC DNA]</scope>
    <source>
        <strain evidence="8 9">ICMP 18580</strain>
    </source>
</reference>
<accession>A0A8H3VZX9</accession>
<feature type="region of interest" description="Disordered" evidence="6">
    <location>
        <begin position="47"/>
        <end position="86"/>
    </location>
</feature>
<protein>
    <submittedName>
        <fullName evidence="8">Mynd finger</fullName>
    </submittedName>
</protein>
<dbReference type="OrthoDB" id="432970at2759"/>
<dbReference type="EMBL" id="WOWK01000118">
    <property type="protein sequence ID" value="KAF0318004.1"/>
    <property type="molecule type" value="Genomic_DNA"/>
</dbReference>